<dbReference type="RefSeq" id="XP_040657201.1">
    <property type="nucleotide sequence ID" value="XM_040802168.1"/>
</dbReference>
<keyword evidence="2" id="KW-0819">tRNA processing</keyword>
<dbReference type="GeneID" id="63717505"/>
<evidence type="ECO:0000313" key="7">
    <source>
        <dbReference type="Proteomes" id="UP000076580"/>
    </source>
</evidence>
<keyword evidence="7" id="KW-1185">Reference proteome</keyword>
<dbReference type="GO" id="GO:0005829">
    <property type="term" value="C:cytosol"/>
    <property type="evidence" value="ECO:0007669"/>
    <property type="project" value="TreeGrafter"/>
</dbReference>
<dbReference type="InterPro" id="IPR051954">
    <property type="entry name" value="tRNA_methyltransferase_THADA"/>
</dbReference>
<dbReference type="Pfam" id="PF26523">
    <property type="entry name" value="Trm732_C"/>
    <property type="match status" value="1"/>
</dbReference>
<evidence type="ECO:0000256" key="2">
    <source>
        <dbReference type="ARBA" id="ARBA00022694"/>
    </source>
</evidence>
<dbReference type="FunCoup" id="A0A151GL74">
    <property type="interactions" value="21"/>
</dbReference>
<organism evidence="6 7">
    <name type="scientific">Drechmeria coniospora</name>
    <name type="common">Nematophagous fungus</name>
    <name type="synonym">Meria coniospora</name>
    <dbReference type="NCBI Taxonomy" id="98403"/>
    <lineage>
        <taxon>Eukaryota</taxon>
        <taxon>Fungi</taxon>
        <taxon>Dikarya</taxon>
        <taxon>Ascomycota</taxon>
        <taxon>Pezizomycotina</taxon>
        <taxon>Sordariomycetes</taxon>
        <taxon>Hypocreomycetidae</taxon>
        <taxon>Hypocreales</taxon>
        <taxon>Ophiocordycipitaceae</taxon>
        <taxon>Drechmeria</taxon>
    </lineage>
</organism>
<dbReference type="GO" id="GO:0030488">
    <property type="term" value="P:tRNA methylation"/>
    <property type="evidence" value="ECO:0007669"/>
    <property type="project" value="TreeGrafter"/>
</dbReference>
<evidence type="ECO:0000259" key="4">
    <source>
        <dbReference type="Pfam" id="PF25150"/>
    </source>
</evidence>
<sequence length="1572" mass="175282">MESELLEAAQLLANPVQVVDWLEVQTPGSQKRYAHSLFEHLLSEAAQPKSVSGQACVRLCGLVEQSSKSSSGELQKWAFSNEVTVSLFHFFIEWNESDHHRSMKLVLNLIERFIRTNPDRTVAKETNRCLLESIISIITGLSAKPVAKSAIKTLDHFLTRGVVTLEDIRSNYLALHQRWAQADETEVWRNFTISLFHWMRLHFVCPTAGRFVVSLYRCWRKGDEPGRPTRPSLEQWYQWLLQFLAEEPQLLESIKHYIFLPLFKADRAEGLLLLRKVNGNQIGTTAESLDMDMDVASLLQLAALEIGKKVGLVEEPGENSLGFAPAARINNSRAVSRELSQETESITIYEERLDAVLAHPSHEVRALALSLLVTSPSTTRPFSVATLELLRRHLSIFFADADPKFRVEVSGYVRDMFKRVRGAIHVLKRSIPRARAKAQKAGTEDKLGSTAATQPMVYRSNLIALPVSQLTDCLRYHSEFLKWYIGFLCSELTPTASYQRHITALKALTTITRLESEASKPWETDEDQQLFFDLFDEKWARALSDLLMDPFEDVRDTCAAALTRLYADERYRQLTLSGDEGSQGTAEALRELSRRANAIARITSRADHADGASRISQLLYRFLDSGADRVAFLSEMTGELNRRIVLAETDLGRAVVEAPLHSHFASLNHIWQVTSAIEMSDSEISDVQALQSSLVSCCERAWDAVRDILCDDSPEGHLPPELEESDDLDTKGLLSFSFRAIHESSNLMRTMISSIRGQSQVKCINIGEQVLEKIGNLTFTQLEKLRHRGAFTTVAMTFATCCQQTKHLDRGASLLDSWYRGTMKAIFTQRSTTRRSAGIPSLMTGILSANASIHSFEQVIDELMTIASTQVRQSETDGSNLPQVHAYNCLKDVFKNSMLMSMGNKSDAYIPQCLELAASGLRSEVWAIRNCGLIFLRSLIDRLFGSQESRAMIEAGWDGKANRIPYYRYPNLPVVLRNLLKSGHAMLNQQATTASAAESVFPALDIIRRAGPPELLRDKIQVDICIYLSSPVWHVRELAARTLTSCLLHDQWLHAIRELIADLDLSYGGNQQNRAHGVLLTLKFVIERLDEVASDRLAADLPELIRFLAGSAISTKYPTCLDISAAYLEVVNLIWSLERKSSQVISACLVTMPTSTRTNTGSALLRKQVIIHGVYLSSTEQDPVGYLRTLLLDRNVGVDTLVSALETLPRLWDLPSTSEDTLSQLCNLYLDLCLRTVFPEALTVAVQNMAQVMDELLGRNIVGKLSSKSLIGVWTALPARPISPALFNAIIRASGCIMAVVRESQGDVVDLASWGRMMADASQDDRTFDSRFAAVSSLLSYFTFTGGSSTTEEHLPALCALYDSLNDDDDEIREVGCAAVKGITGESLVPMEAANRLLGWLMRHFHTSSVFASEVIGRMVGHAGQGTHASGLDFTAWTSAEDELTRSMESDDSLFVVEEQNLFVDEVRETMRWASVFERLPWDAADARLASLDCWITKGIIHLGKLSERDDGPLGWASNPELFAICTRLIRGSEVMSKQHASGGLRQAVADTQKALKRHNTHVSKLLTGAWE</sequence>
<reference evidence="6 7" key="1">
    <citation type="journal article" date="2016" name="Sci. Rep.">
        <title>Insights into Adaptations to a Near-Obligate Nematode Endoparasitic Lifestyle from the Finished Genome of Drechmeria coniospora.</title>
        <authorList>
            <person name="Zhang L."/>
            <person name="Zhou Z."/>
            <person name="Guo Q."/>
            <person name="Fokkens L."/>
            <person name="Miskei M."/>
            <person name="Pocsi I."/>
            <person name="Zhang W."/>
            <person name="Chen M."/>
            <person name="Wang L."/>
            <person name="Sun Y."/>
            <person name="Donzelli B.G."/>
            <person name="Gibson D.M."/>
            <person name="Nelson D.R."/>
            <person name="Luo J.G."/>
            <person name="Rep M."/>
            <person name="Liu H."/>
            <person name="Yang S."/>
            <person name="Wang J."/>
            <person name="Krasnoff S.B."/>
            <person name="Xu Y."/>
            <person name="Molnar I."/>
            <person name="Lin M."/>
        </authorList>
    </citation>
    <scope>NUCLEOTIDE SEQUENCE [LARGE SCALE GENOMIC DNA]</scope>
    <source>
        <strain evidence="6 7">ARSEF 6962</strain>
    </source>
</reference>
<dbReference type="InParanoid" id="A0A151GL74"/>
<dbReference type="InterPro" id="IPR019442">
    <property type="entry name" value="THADA/TRM732_DUF2428"/>
</dbReference>
<evidence type="ECO:0000259" key="5">
    <source>
        <dbReference type="Pfam" id="PF25151"/>
    </source>
</evidence>
<dbReference type="Pfam" id="PF25151">
    <property type="entry name" value="TPR_Trm732_C"/>
    <property type="match status" value="1"/>
</dbReference>
<dbReference type="InterPro" id="IPR056842">
    <property type="entry name" value="THADA-like_TPR_C"/>
</dbReference>
<proteinExistence type="inferred from homology"/>
<dbReference type="PANTHER" id="PTHR14387">
    <property type="entry name" value="THADA/DEATH RECEPTOR INTERACTING PROTEIN"/>
    <property type="match status" value="1"/>
</dbReference>
<comment type="caution">
    <text evidence="6">The sequence shown here is derived from an EMBL/GenBank/DDBJ whole genome shotgun (WGS) entry which is preliminary data.</text>
</comment>
<dbReference type="InterPro" id="IPR056843">
    <property type="entry name" value="THADA-like_TPR"/>
</dbReference>
<name>A0A151GL74_DRECN</name>
<dbReference type="Pfam" id="PF25150">
    <property type="entry name" value="TPR_Trm732"/>
    <property type="match status" value="1"/>
</dbReference>
<dbReference type="SUPFAM" id="SSF48371">
    <property type="entry name" value="ARM repeat"/>
    <property type="match status" value="1"/>
</dbReference>
<dbReference type="Pfam" id="PF10350">
    <property type="entry name" value="DUF2428"/>
    <property type="match status" value="1"/>
</dbReference>
<dbReference type="Proteomes" id="UP000076580">
    <property type="component" value="Chromosome 02"/>
</dbReference>
<evidence type="ECO:0000259" key="3">
    <source>
        <dbReference type="Pfam" id="PF10350"/>
    </source>
</evidence>
<feature type="domain" description="tRNA (32-2'-O)-methyltransferase regulator THADA-like TPR repeats region" evidence="4">
    <location>
        <begin position="234"/>
        <end position="556"/>
    </location>
</feature>
<dbReference type="EMBL" id="LAYC01000002">
    <property type="protein sequence ID" value="KYK57849.1"/>
    <property type="molecule type" value="Genomic_DNA"/>
</dbReference>
<feature type="domain" description="tRNA (32-2'-O)-methyltransferase regulator THADA-like C-terminal TPR repeats region" evidence="5">
    <location>
        <begin position="929"/>
        <end position="1084"/>
    </location>
</feature>
<dbReference type="InterPro" id="IPR016024">
    <property type="entry name" value="ARM-type_fold"/>
</dbReference>
<protein>
    <submittedName>
        <fullName evidence="6">HEAT repeat protein</fullName>
    </submittedName>
</protein>
<dbReference type="STRING" id="98403.A0A151GL74"/>
<comment type="similarity">
    <text evidence="1">Belongs to the THADA family.</text>
</comment>
<evidence type="ECO:0000313" key="6">
    <source>
        <dbReference type="EMBL" id="KYK57849.1"/>
    </source>
</evidence>
<feature type="domain" description="DUF2428" evidence="3">
    <location>
        <begin position="690"/>
        <end position="927"/>
    </location>
</feature>
<dbReference type="PANTHER" id="PTHR14387:SF0">
    <property type="entry name" value="DUF2428 DOMAIN-CONTAINING PROTEIN"/>
    <property type="match status" value="1"/>
</dbReference>
<accession>A0A151GL74</accession>
<evidence type="ECO:0000256" key="1">
    <source>
        <dbReference type="ARBA" id="ARBA00010409"/>
    </source>
</evidence>
<gene>
    <name evidence="6" type="ORF">DCS_04862</name>
</gene>